<comment type="caution">
    <text evidence="2">The sequence shown here is derived from an EMBL/GenBank/DDBJ whole genome shotgun (WGS) entry which is preliminary data.</text>
</comment>
<evidence type="ECO:0000313" key="2">
    <source>
        <dbReference type="EMBL" id="CAJ0809126.1"/>
    </source>
</evidence>
<dbReference type="EMBL" id="CATZBU010000024">
    <property type="protein sequence ID" value="CAJ0809126.1"/>
    <property type="molecule type" value="Genomic_DNA"/>
</dbReference>
<feature type="compositionally biased region" description="Polar residues" evidence="1">
    <location>
        <begin position="389"/>
        <end position="406"/>
    </location>
</feature>
<keyword evidence="3" id="KW-1185">Reference proteome</keyword>
<feature type="region of interest" description="Disordered" evidence="1">
    <location>
        <begin position="387"/>
        <end position="406"/>
    </location>
</feature>
<organism evidence="2 3">
    <name type="scientific">Ralstonia psammae</name>
    <dbReference type="NCBI Taxonomy" id="3058598"/>
    <lineage>
        <taxon>Bacteria</taxon>
        <taxon>Pseudomonadati</taxon>
        <taxon>Pseudomonadota</taxon>
        <taxon>Betaproteobacteria</taxon>
        <taxon>Burkholderiales</taxon>
        <taxon>Burkholderiaceae</taxon>
        <taxon>Ralstonia</taxon>
    </lineage>
</organism>
<protein>
    <submittedName>
        <fullName evidence="2">Uncharacterized protein</fullName>
    </submittedName>
</protein>
<proteinExistence type="predicted"/>
<name>A0ABM9JZ55_9RALS</name>
<reference evidence="2 3" key="1">
    <citation type="submission" date="2023-07" db="EMBL/GenBank/DDBJ databases">
        <authorList>
            <person name="Peeters C."/>
        </authorList>
    </citation>
    <scope>NUCLEOTIDE SEQUENCE [LARGE SCALE GENOMIC DNA]</scope>
    <source>
        <strain evidence="2 3">LMG 19083</strain>
    </source>
</reference>
<sequence>MFEYITHDEAIKYHSVASHYSPSFKEDFPKYEDVVGWNAQASMISRAIHICSHFYKPFSSVVNASEDPGILKSQVESVSEFGFKISANGNRDLAERRGWADKNIKKYEENLDHKALMELQGSNDFQRVQENHRNNRIEPIIPSQANKYFFFARELSDEFNREFPEGGQIAGQDARANMLSKAIKICSKIGWLEAGYREVSEDPNVLKEQVLLASSIGFAINANGDIGHLRYLADRGVERMLDERSVMVGDKLRKLHGIQVESIDYYQAKEYLDFARHNSPKFNGRFPADKEITSWDAQASGLSQAIDTCSYEPGVRADLKAQVLAATATGFEIKKDSDLDRLRASADRVMWQAKKEAALKIVEERANHDQSGALTPRSSLLREVVRTAAQPQTRIPTSSQSVRGAQ</sequence>
<gene>
    <name evidence="2" type="ORF">LMG19083_04852</name>
</gene>
<accession>A0ABM9JZ55</accession>
<evidence type="ECO:0000256" key="1">
    <source>
        <dbReference type="SAM" id="MobiDB-lite"/>
    </source>
</evidence>
<evidence type="ECO:0000313" key="3">
    <source>
        <dbReference type="Proteomes" id="UP001189813"/>
    </source>
</evidence>
<dbReference type="Proteomes" id="UP001189813">
    <property type="component" value="Unassembled WGS sequence"/>
</dbReference>